<accession>A0A4S8MYU6</accession>
<dbReference type="GO" id="GO:0016671">
    <property type="term" value="F:oxidoreductase activity, acting on a sulfur group of donors, disulfide as acceptor"/>
    <property type="evidence" value="ECO:0007669"/>
    <property type="project" value="InterPro"/>
</dbReference>
<dbReference type="GO" id="GO:0005576">
    <property type="term" value="C:extracellular region"/>
    <property type="evidence" value="ECO:0007669"/>
    <property type="project" value="UniProtKB-SubCell"/>
</dbReference>
<evidence type="ECO:0000313" key="7">
    <source>
        <dbReference type="EMBL" id="THV08583.1"/>
    </source>
</evidence>
<feature type="chain" id="PRO_5020956256" description="GILT-domain-containing protein" evidence="6">
    <location>
        <begin position="24"/>
        <end position="236"/>
    </location>
</feature>
<reference evidence="7 8" key="1">
    <citation type="journal article" date="2019" name="Nat. Ecol. Evol.">
        <title>Megaphylogeny resolves global patterns of mushroom evolution.</title>
        <authorList>
            <person name="Varga T."/>
            <person name="Krizsan K."/>
            <person name="Foldi C."/>
            <person name="Dima B."/>
            <person name="Sanchez-Garcia M."/>
            <person name="Sanchez-Ramirez S."/>
            <person name="Szollosi G.J."/>
            <person name="Szarkandi J.G."/>
            <person name="Papp V."/>
            <person name="Albert L."/>
            <person name="Andreopoulos W."/>
            <person name="Angelini C."/>
            <person name="Antonin V."/>
            <person name="Barry K.W."/>
            <person name="Bougher N.L."/>
            <person name="Buchanan P."/>
            <person name="Buyck B."/>
            <person name="Bense V."/>
            <person name="Catcheside P."/>
            <person name="Chovatia M."/>
            <person name="Cooper J."/>
            <person name="Damon W."/>
            <person name="Desjardin D."/>
            <person name="Finy P."/>
            <person name="Geml J."/>
            <person name="Haridas S."/>
            <person name="Hughes K."/>
            <person name="Justo A."/>
            <person name="Karasinski D."/>
            <person name="Kautmanova I."/>
            <person name="Kiss B."/>
            <person name="Kocsube S."/>
            <person name="Kotiranta H."/>
            <person name="LaButti K.M."/>
            <person name="Lechner B.E."/>
            <person name="Liimatainen K."/>
            <person name="Lipzen A."/>
            <person name="Lukacs Z."/>
            <person name="Mihaltcheva S."/>
            <person name="Morgado L.N."/>
            <person name="Niskanen T."/>
            <person name="Noordeloos M.E."/>
            <person name="Ohm R.A."/>
            <person name="Ortiz-Santana B."/>
            <person name="Ovrebo C."/>
            <person name="Racz N."/>
            <person name="Riley R."/>
            <person name="Savchenko A."/>
            <person name="Shiryaev A."/>
            <person name="Soop K."/>
            <person name="Spirin V."/>
            <person name="Szebenyi C."/>
            <person name="Tomsovsky M."/>
            <person name="Tulloss R.E."/>
            <person name="Uehling J."/>
            <person name="Grigoriev I.V."/>
            <person name="Vagvolgyi C."/>
            <person name="Papp T."/>
            <person name="Martin F.M."/>
            <person name="Miettinen O."/>
            <person name="Hibbett D.S."/>
            <person name="Nagy L.G."/>
        </authorList>
    </citation>
    <scope>NUCLEOTIDE SEQUENCE [LARGE SCALE GENOMIC DNA]</scope>
    <source>
        <strain evidence="7 8">CBS 962.96</strain>
    </source>
</reference>
<evidence type="ECO:0000256" key="2">
    <source>
        <dbReference type="ARBA" id="ARBA00005679"/>
    </source>
</evidence>
<evidence type="ECO:0000313" key="8">
    <source>
        <dbReference type="Proteomes" id="UP000297245"/>
    </source>
</evidence>
<dbReference type="EMBL" id="ML179035">
    <property type="protein sequence ID" value="THV08583.1"/>
    <property type="molecule type" value="Genomic_DNA"/>
</dbReference>
<comment type="subcellular location">
    <subcellularLocation>
        <location evidence="1">Secreted</location>
    </subcellularLocation>
</comment>
<feature type="signal peptide" evidence="6">
    <location>
        <begin position="1"/>
        <end position="23"/>
    </location>
</feature>
<keyword evidence="5" id="KW-0325">Glycoprotein</keyword>
<evidence type="ECO:0000256" key="3">
    <source>
        <dbReference type="ARBA" id="ARBA00022525"/>
    </source>
</evidence>
<comment type="similarity">
    <text evidence="2">Belongs to the GILT family.</text>
</comment>
<keyword evidence="3" id="KW-0964">Secreted</keyword>
<evidence type="ECO:0008006" key="9">
    <source>
        <dbReference type="Google" id="ProtNLM"/>
    </source>
</evidence>
<sequence>MLSVRPFSLFSLLSACATVFGSALNFGNPSQQPLASNDDLKVPVVLGVMSRCPDAILCENLFDQVLKKVSGKVEMELEYIAKVNPSDPDFGVDCLHGPLECAGNVHQLCVKRYAPDDWWHFVHCNNFQGKDNIGTPGTAFKCAKSVGIDWETSGVGECAGLDGSGKGAEGVRLLHESIVVAEELGLEKSCTVVINGEQVCIHDGTWKECENGHTVNDFVRQINEQYEKINMRVQEL</sequence>
<dbReference type="Pfam" id="PF03227">
    <property type="entry name" value="GILT"/>
    <property type="match status" value="1"/>
</dbReference>
<dbReference type="PANTHER" id="PTHR13234">
    <property type="entry name" value="GAMMA-INTERFERON INDUCIBLE LYSOSOMAL THIOL REDUCTASE GILT"/>
    <property type="match status" value="1"/>
</dbReference>
<name>A0A4S8MYU6_DENBC</name>
<gene>
    <name evidence="7" type="ORF">K435DRAFT_814965</name>
</gene>
<dbReference type="PANTHER" id="PTHR13234:SF8">
    <property type="entry name" value="GAMMA-INTERFERON-INDUCIBLE LYSOSOMAL THIOL REDUCTASE"/>
    <property type="match status" value="1"/>
</dbReference>
<keyword evidence="4 6" id="KW-0732">Signal</keyword>
<evidence type="ECO:0000256" key="6">
    <source>
        <dbReference type="SAM" id="SignalP"/>
    </source>
</evidence>
<keyword evidence="8" id="KW-1185">Reference proteome</keyword>
<dbReference type="AlphaFoldDB" id="A0A4S8MYU6"/>
<evidence type="ECO:0000256" key="1">
    <source>
        <dbReference type="ARBA" id="ARBA00004613"/>
    </source>
</evidence>
<dbReference type="PROSITE" id="PS51257">
    <property type="entry name" value="PROKAR_LIPOPROTEIN"/>
    <property type="match status" value="1"/>
</dbReference>
<organism evidence="7 8">
    <name type="scientific">Dendrothele bispora (strain CBS 962.96)</name>
    <dbReference type="NCBI Taxonomy" id="1314807"/>
    <lineage>
        <taxon>Eukaryota</taxon>
        <taxon>Fungi</taxon>
        <taxon>Dikarya</taxon>
        <taxon>Basidiomycota</taxon>
        <taxon>Agaricomycotina</taxon>
        <taxon>Agaricomycetes</taxon>
        <taxon>Agaricomycetidae</taxon>
        <taxon>Agaricales</taxon>
        <taxon>Agaricales incertae sedis</taxon>
        <taxon>Dendrothele</taxon>
    </lineage>
</organism>
<evidence type="ECO:0000256" key="5">
    <source>
        <dbReference type="ARBA" id="ARBA00023180"/>
    </source>
</evidence>
<proteinExistence type="inferred from homology"/>
<dbReference type="Proteomes" id="UP000297245">
    <property type="component" value="Unassembled WGS sequence"/>
</dbReference>
<evidence type="ECO:0000256" key="4">
    <source>
        <dbReference type="ARBA" id="ARBA00022729"/>
    </source>
</evidence>
<dbReference type="OrthoDB" id="958254at2759"/>
<dbReference type="InterPro" id="IPR004911">
    <property type="entry name" value="Interferon-induced_GILT"/>
</dbReference>
<protein>
    <recommendedName>
        <fullName evidence="9">GILT-domain-containing protein</fullName>
    </recommendedName>
</protein>